<dbReference type="Pfam" id="PF13360">
    <property type="entry name" value="PQQ_2"/>
    <property type="match status" value="1"/>
</dbReference>
<keyword evidence="1" id="KW-0732">Signal</keyword>
<evidence type="ECO:0000313" key="3">
    <source>
        <dbReference type="EMBL" id="MBE6271287.1"/>
    </source>
</evidence>
<dbReference type="InterPro" id="IPR011047">
    <property type="entry name" value="Quinoprotein_ADH-like_sf"/>
</dbReference>
<dbReference type="Proteomes" id="UP000806522">
    <property type="component" value="Unassembled WGS sequence"/>
</dbReference>
<evidence type="ECO:0000256" key="1">
    <source>
        <dbReference type="SAM" id="SignalP"/>
    </source>
</evidence>
<sequence>MKSQLRIILIALLVVCVSAKADGITKEQVGITLDSTVVEADCQKFDQWLDDMVMSPQLDYMLLKFRNLTKDGKYLKLKGDIGAYSLEERKLLWTQPFDYRNTVAYCTKQGVLTVKNNNKVTMLNPRTGEVMWQSKFYPAQFDDSTHIVLGYAGRLSGKLSAYDLTSGQQLWTVNIPHVKNWGWNHVIREDSVHWLVVADDLNRLNIVTGELSTYDAKTGVTDVKASLLQGLAMLGGAVAGAMVSGGAYVPYYAYYPNGMTDSNVINHLYSNVLRNDSLYYFADRQHVVCLDSLMNTVWSYELPSKTSAFSQLVSTDSTLYMFNLGFGMQNGVSRKKMGRPFIASFDKRTGACQFMNMLSMKKDMVEDAVLTPEGAFMLFDDALAYKRELTDSVVTISPWQVQKYGKLYAIITQPVYTNYKFHNMFEPIASDGIYFPLMTEKGDILMVDKELRTADHYPVSSLYWPMCQVGNHMCIYSNADGQRQVWLVTLQGMPELQLTIPVHRLGIAGNKLYLHNRSALYSIPLN</sequence>
<feature type="signal peptide" evidence="1">
    <location>
        <begin position="1"/>
        <end position="21"/>
    </location>
</feature>
<dbReference type="SUPFAM" id="SSF50998">
    <property type="entry name" value="Quinoprotein alcohol dehydrogenase-like"/>
    <property type="match status" value="1"/>
</dbReference>
<dbReference type="InterPro" id="IPR018391">
    <property type="entry name" value="PQQ_b-propeller_rpt"/>
</dbReference>
<dbReference type="EMBL" id="SUYC01000011">
    <property type="protein sequence ID" value="MBE6271287.1"/>
    <property type="molecule type" value="Genomic_DNA"/>
</dbReference>
<evidence type="ECO:0000313" key="4">
    <source>
        <dbReference type="Proteomes" id="UP000806522"/>
    </source>
</evidence>
<dbReference type="InterPro" id="IPR015943">
    <property type="entry name" value="WD40/YVTN_repeat-like_dom_sf"/>
</dbReference>
<dbReference type="Gene3D" id="2.130.10.10">
    <property type="entry name" value="YVTN repeat-like/Quinoprotein amine dehydrogenase"/>
    <property type="match status" value="1"/>
</dbReference>
<reference evidence="3" key="1">
    <citation type="submission" date="2019-04" db="EMBL/GenBank/DDBJ databases">
        <title>Evolution of Biomass-Degrading Anaerobic Consortia Revealed by Metagenomics.</title>
        <authorList>
            <person name="Peng X."/>
        </authorList>
    </citation>
    <scope>NUCLEOTIDE SEQUENCE</scope>
    <source>
        <strain evidence="3">SIG140</strain>
    </source>
</reference>
<dbReference type="SMART" id="SM00564">
    <property type="entry name" value="PQQ"/>
    <property type="match status" value="2"/>
</dbReference>
<comment type="caution">
    <text evidence="3">The sequence shown here is derived from an EMBL/GenBank/DDBJ whole genome shotgun (WGS) entry which is preliminary data.</text>
</comment>
<protein>
    <recommendedName>
        <fullName evidence="2">Pyrrolo-quinoline quinone repeat domain-containing protein</fullName>
    </recommendedName>
</protein>
<dbReference type="InterPro" id="IPR002372">
    <property type="entry name" value="PQQ_rpt_dom"/>
</dbReference>
<gene>
    <name evidence="3" type="ORF">E7101_10090</name>
</gene>
<feature type="domain" description="Pyrrolo-quinoline quinone repeat" evidence="2">
    <location>
        <begin position="81"/>
        <end position="247"/>
    </location>
</feature>
<feature type="chain" id="PRO_5038450697" description="Pyrrolo-quinoline quinone repeat domain-containing protein" evidence="1">
    <location>
        <begin position="22"/>
        <end position="526"/>
    </location>
</feature>
<organism evidence="3 4">
    <name type="scientific">Xylanibacter ruminicola</name>
    <name type="common">Prevotella ruminicola</name>
    <dbReference type="NCBI Taxonomy" id="839"/>
    <lineage>
        <taxon>Bacteria</taxon>
        <taxon>Pseudomonadati</taxon>
        <taxon>Bacteroidota</taxon>
        <taxon>Bacteroidia</taxon>
        <taxon>Bacteroidales</taxon>
        <taxon>Prevotellaceae</taxon>
        <taxon>Xylanibacter</taxon>
    </lineage>
</organism>
<evidence type="ECO:0000259" key="2">
    <source>
        <dbReference type="Pfam" id="PF13360"/>
    </source>
</evidence>
<name>A0A9D5P3J5_XYLRU</name>
<dbReference type="AlphaFoldDB" id="A0A9D5P3J5"/>
<proteinExistence type="predicted"/>
<accession>A0A9D5P3J5</accession>